<evidence type="ECO:0000256" key="1">
    <source>
        <dbReference type="ARBA" id="ARBA00012457"/>
    </source>
</evidence>
<evidence type="ECO:0000256" key="3">
    <source>
        <dbReference type="ARBA" id="ARBA00022695"/>
    </source>
</evidence>
<dbReference type="SUPFAM" id="SSF53448">
    <property type="entry name" value="Nucleotide-diphospho-sugar transferases"/>
    <property type="match status" value="1"/>
</dbReference>
<protein>
    <recommendedName>
        <fullName evidence="1">UDP-N-acetylglucosamine diphosphorylase</fullName>
        <ecNumber evidence="1">2.7.7.23</ecNumber>
    </recommendedName>
</protein>
<accession>A0AAV9IUX6</accession>
<dbReference type="Proteomes" id="UP001301350">
    <property type="component" value="Unassembled WGS sequence"/>
</dbReference>
<dbReference type="PANTHER" id="PTHR43584:SF3">
    <property type="entry name" value="BIFUNCTIONAL PROTEIN GLMU"/>
    <property type="match status" value="1"/>
</dbReference>
<organism evidence="5 6">
    <name type="scientific">Cyanidium caldarium</name>
    <name type="common">Red alga</name>
    <dbReference type="NCBI Taxonomy" id="2771"/>
    <lineage>
        <taxon>Eukaryota</taxon>
        <taxon>Rhodophyta</taxon>
        <taxon>Bangiophyceae</taxon>
        <taxon>Cyanidiales</taxon>
        <taxon>Cyanidiaceae</taxon>
        <taxon>Cyanidium</taxon>
    </lineage>
</organism>
<evidence type="ECO:0000313" key="6">
    <source>
        <dbReference type="Proteomes" id="UP001301350"/>
    </source>
</evidence>
<dbReference type="PANTHER" id="PTHR43584">
    <property type="entry name" value="NUCLEOTIDYL TRANSFERASE"/>
    <property type="match status" value="1"/>
</dbReference>
<keyword evidence="6" id="KW-1185">Reference proteome</keyword>
<dbReference type="InterPro" id="IPR029044">
    <property type="entry name" value="Nucleotide-diphossugar_trans"/>
</dbReference>
<gene>
    <name evidence="5" type="ORF">CDCA_CDCA06G1981</name>
</gene>
<proteinExistence type="predicted"/>
<dbReference type="EMBL" id="JANCYW010000006">
    <property type="protein sequence ID" value="KAK4535956.1"/>
    <property type="molecule type" value="Genomic_DNA"/>
</dbReference>
<comment type="catalytic activity">
    <reaction evidence="4">
        <text>N-acetyl-alpha-D-glucosamine 1-phosphate + UTP + H(+) = UDP-N-acetyl-alpha-D-glucosamine + diphosphate</text>
        <dbReference type="Rhea" id="RHEA:13509"/>
        <dbReference type="ChEBI" id="CHEBI:15378"/>
        <dbReference type="ChEBI" id="CHEBI:33019"/>
        <dbReference type="ChEBI" id="CHEBI:46398"/>
        <dbReference type="ChEBI" id="CHEBI:57705"/>
        <dbReference type="ChEBI" id="CHEBI:57776"/>
        <dbReference type="EC" id="2.7.7.23"/>
    </reaction>
</comment>
<dbReference type="EC" id="2.7.7.23" evidence="1"/>
<dbReference type="Gene3D" id="3.90.550.10">
    <property type="entry name" value="Spore Coat Polysaccharide Biosynthesis Protein SpsA, Chain A"/>
    <property type="match status" value="1"/>
</dbReference>
<name>A0AAV9IUX6_CYACA</name>
<dbReference type="AlphaFoldDB" id="A0AAV9IUX6"/>
<sequence length="205" mass="22597">MGTGHAIYLARDALPPDYDGHLVVLYADNPGVDASLLQQLLAAHRDNERRYGRDRYGALILTGSRRVAQSPGAAHYGRIVRGDADGGAASASGPVVDIVEKRQIDRLPADDPRRHRLDAIDEYNSGIVVARAQPYWRALGQARASPVSSGSYEYYATDFVKHMVSAGRVVQGWQIPADEQYKLEGVNTVEELQTLERKLDQRTRG</sequence>
<keyword evidence="3" id="KW-0548">Nucleotidyltransferase</keyword>
<dbReference type="InterPro" id="IPR050065">
    <property type="entry name" value="GlmU-like"/>
</dbReference>
<evidence type="ECO:0000313" key="5">
    <source>
        <dbReference type="EMBL" id="KAK4535956.1"/>
    </source>
</evidence>
<comment type="caution">
    <text evidence="5">The sequence shown here is derived from an EMBL/GenBank/DDBJ whole genome shotgun (WGS) entry which is preliminary data.</text>
</comment>
<keyword evidence="2" id="KW-0808">Transferase</keyword>
<evidence type="ECO:0000256" key="4">
    <source>
        <dbReference type="ARBA" id="ARBA00048493"/>
    </source>
</evidence>
<reference evidence="5 6" key="1">
    <citation type="submission" date="2022-07" db="EMBL/GenBank/DDBJ databases">
        <title>Genome-wide signatures of adaptation to extreme environments.</title>
        <authorList>
            <person name="Cho C.H."/>
            <person name="Yoon H.S."/>
        </authorList>
    </citation>
    <scope>NUCLEOTIDE SEQUENCE [LARGE SCALE GENOMIC DNA]</scope>
    <source>
        <strain evidence="5 6">DBV 063 E5</strain>
    </source>
</reference>
<dbReference type="GO" id="GO:0003977">
    <property type="term" value="F:UDP-N-acetylglucosamine diphosphorylase activity"/>
    <property type="evidence" value="ECO:0007669"/>
    <property type="project" value="UniProtKB-EC"/>
</dbReference>
<evidence type="ECO:0000256" key="2">
    <source>
        <dbReference type="ARBA" id="ARBA00022679"/>
    </source>
</evidence>